<dbReference type="GO" id="GO:0016052">
    <property type="term" value="P:carbohydrate catabolic process"/>
    <property type="evidence" value="ECO:0007669"/>
    <property type="project" value="InterPro"/>
</dbReference>
<dbReference type="SUPFAM" id="SSF48208">
    <property type="entry name" value="Six-hairpin glycosidases"/>
    <property type="match status" value="1"/>
</dbReference>
<dbReference type="InterPro" id="IPR014480">
    <property type="entry name" value="Mannan-1_6-alpha_mannosidase"/>
</dbReference>
<sequence>MYLSTIFVAVGWVFAGVKSKPLPTSQSHAITSVLSRLTEYYHSSPNVTEGLFDQSISPWWESGSIFNTYMDFAKYTGSTKYKALVGEALVLNSYGKAHDFFGTDHEFVSIVVGRWNDDVEWYAQAVVAGAELYGPHTYMPGLRGNGTWISLAQRTIDEVYDYWTPGCGGGIYWSTDPAQYATYKSGITQLEFISLATRAYLLTKNGTLLQITERLFTWIVDSGMVDLATGTVFDGVDTVGCTVSKAQWSYSYGHLVGGLSYLYRATGNSSYLTYASKIATTAINIFAPDGVAEELCEVTGSCNQDQQGFKAIFLRQLSYLYLTTHDQELKSNISTVLQKSAEAALATCDASWNCEGDWTNGSTQVYPAFRSTHLVAAALVALEGTTKQ</sequence>
<dbReference type="Gene3D" id="1.50.10.20">
    <property type="match status" value="1"/>
</dbReference>
<accession>A0A8H7W6Y9</accession>
<feature type="signal peptide" evidence="8">
    <location>
        <begin position="1"/>
        <end position="19"/>
    </location>
</feature>
<evidence type="ECO:0000256" key="4">
    <source>
        <dbReference type="ARBA" id="ARBA00022729"/>
    </source>
</evidence>
<evidence type="ECO:0000256" key="3">
    <source>
        <dbReference type="ARBA" id="ARBA00012350"/>
    </source>
</evidence>
<evidence type="ECO:0000313" key="10">
    <source>
        <dbReference type="Proteomes" id="UP000664132"/>
    </source>
</evidence>
<dbReference type="PANTHER" id="PTHR12145">
    <property type="entry name" value="MANNAN ENDO-1,6-ALPHA-MANNOSIDASE DCW1"/>
    <property type="match status" value="1"/>
</dbReference>
<keyword evidence="10" id="KW-1185">Reference proteome</keyword>
<dbReference type="Proteomes" id="UP000664132">
    <property type="component" value="Unassembled WGS sequence"/>
</dbReference>
<name>A0A8H7W6Y9_9HELO</name>
<protein>
    <recommendedName>
        <fullName evidence="3">mannan endo-1,6-alpha-mannosidase</fullName>
        <ecNumber evidence="3">3.2.1.101</ecNumber>
    </recommendedName>
</protein>
<dbReference type="AlphaFoldDB" id="A0A8H7W6Y9"/>
<dbReference type="GO" id="GO:0009272">
    <property type="term" value="P:fungal-type cell wall biogenesis"/>
    <property type="evidence" value="ECO:0007669"/>
    <property type="project" value="TreeGrafter"/>
</dbReference>
<evidence type="ECO:0000256" key="8">
    <source>
        <dbReference type="SAM" id="SignalP"/>
    </source>
</evidence>
<dbReference type="GO" id="GO:0008496">
    <property type="term" value="F:mannan endo-1,6-alpha-mannosidase activity"/>
    <property type="evidence" value="ECO:0007669"/>
    <property type="project" value="UniProtKB-EC"/>
</dbReference>
<keyword evidence="4 8" id="KW-0732">Signal</keyword>
<evidence type="ECO:0000256" key="2">
    <source>
        <dbReference type="ARBA" id="ARBA00009699"/>
    </source>
</evidence>
<evidence type="ECO:0000256" key="7">
    <source>
        <dbReference type="ARBA" id="ARBA00023295"/>
    </source>
</evidence>
<comment type="caution">
    <text evidence="9">The sequence shown here is derived from an EMBL/GenBank/DDBJ whole genome shotgun (WGS) entry which is preliminary data.</text>
</comment>
<comment type="catalytic activity">
    <reaction evidence="1">
        <text>Random hydrolysis of (1-&gt;6)-alpha-D-mannosidic linkages in unbranched (1-&gt;6)-mannans.</text>
        <dbReference type="EC" id="3.2.1.101"/>
    </reaction>
</comment>
<dbReference type="Pfam" id="PF03663">
    <property type="entry name" value="Glyco_hydro_76"/>
    <property type="match status" value="1"/>
</dbReference>
<feature type="chain" id="PRO_5034001316" description="mannan endo-1,6-alpha-mannosidase" evidence="8">
    <location>
        <begin position="20"/>
        <end position="388"/>
    </location>
</feature>
<dbReference type="EMBL" id="JAFJYH010000257">
    <property type="protein sequence ID" value="KAG4414613.1"/>
    <property type="molecule type" value="Genomic_DNA"/>
</dbReference>
<proteinExistence type="inferred from homology"/>
<dbReference type="InterPro" id="IPR005198">
    <property type="entry name" value="Glyco_hydro_76"/>
</dbReference>
<comment type="similarity">
    <text evidence="2">Belongs to the glycosyl hydrolase 76 family.</text>
</comment>
<evidence type="ECO:0000256" key="1">
    <source>
        <dbReference type="ARBA" id="ARBA00001452"/>
    </source>
</evidence>
<dbReference type="PANTHER" id="PTHR12145:SF36">
    <property type="entry name" value="MANNAN ENDO-1,6-ALPHA-MANNOSIDASE DCW1"/>
    <property type="match status" value="1"/>
</dbReference>
<keyword evidence="7" id="KW-0326">Glycosidase</keyword>
<keyword evidence="5" id="KW-0378">Hydrolase</keyword>
<organism evidence="9 10">
    <name type="scientific">Cadophora malorum</name>
    <dbReference type="NCBI Taxonomy" id="108018"/>
    <lineage>
        <taxon>Eukaryota</taxon>
        <taxon>Fungi</taxon>
        <taxon>Dikarya</taxon>
        <taxon>Ascomycota</taxon>
        <taxon>Pezizomycotina</taxon>
        <taxon>Leotiomycetes</taxon>
        <taxon>Helotiales</taxon>
        <taxon>Ploettnerulaceae</taxon>
        <taxon>Cadophora</taxon>
    </lineage>
</organism>
<evidence type="ECO:0000256" key="5">
    <source>
        <dbReference type="ARBA" id="ARBA00022801"/>
    </source>
</evidence>
<reference evidence="9" key="1">
    <citation type="submission" date="2021-02" db="EMBL/GenBank/DDBJ databases">
        <title>Genome sequence Cadophora malorum strain M34.</title>
        <authorList>
            <person name="Stefanovic E."/>
            <person name="Vu D."/>
            <person name="Scully C."/>
            <person name="Dijksterhuis J."/>
            <person name="Roader J."/>
            <person name="Houbraken J."/>
        </authorList>
    </citation>
    <scope>NUCLEOTIDE SEQUENCE</scope>
    <source>
        <strain evidence="9">M34</strain>
    </source>
</reference>
<dbReference type="EC" id="3.2.1.101" evidence="3"/>
<dbReference type="OrthoDB" id="9984024at2759"/>
<dbReference type="InterPro" id="IPR008928">
    <property type="entry name" value="6-hairpin_glycosidase_sf"/>
</dbReference>
<evidence type="ECO:0000256" key="6">
    <source>
        <dbReference type="ARBA" id="ARBA00023180"/>
    </source>
</evidence>
<keyword evidence="6" id="KW-0325">Glycoprotein</keyword>
<evidence type="ECO:0000313" key="9">
    <source>
        <dbReference type="EMBL" id="KAG4414613.1"/>
    </source>
</evidence>
<gene>
    <name evidence="9" type="ORF">IFR04_012267</name>
</gene>